<dbReference type="CDD" id="cd00555">
    <property type="entry name" value="Maf"/>
    <property type="match status" value="1"/>
</dbReference>
<dbReference type="PANTHER" id="PTHR43213">
    <property type="entry name" value="BIFUNCTIONAL DTTP/UTP PYROPHOSPHATASE/METHYLTRANSFERASE PROTEIN-RELATED"/>
    <property type="match status" value="1"/>
</dbReference>
<protein>
    <recommendedName>
        <fullName evidence="3">Nucleoside triphosphate pyrophosphatase</fullName>
        <ecNumber evidence="3">3.6.1.9</ecNumber>
    </recommendedName>
    <alternativeName>
        <fullName evidence="3">Nucleotide pyrophosphatase</fullName>
        <shortName evidence="3">Nucleotide PPase</shortName>
    </alternativeName>
</protein>
<comment type="caution">
    <text evidence="3">Lacks conserved residue(s) required for the propagation of feature annotation.</text>
</comment>
<dbReference type="EC" id="3.6.1.9" evidence="3"/>
<dbReference type="InterPro" id="IPR029001">
    <property type="entry name" value="ITPase-like_fam"/>
</dbReference>
<name>A0A9D1GVJ6_9ACTN</name>
<dbReference type="AlphaFoldDB" id="A0A9D1GVJ6"/>
<keyword evidence="3" id="KW-0963">Cytoplasm</keyword>
<accession>A0A9D1GVJ6</accession>
<dbReference type="GO" id="GO:0047429">
    <property type="term" value="F:nucleoside triphosphate diphosphatase activity"/>
    <property type="evidence" value="ECO:0007669"/>
    <property type="project" value="UniProtKB-EC"/>
</dbReference>
<dbReference type="InterPro" id="IPR003697">
    <property type="entry name" value="Maf-like"/>
</dbReference>
<comment type="cofactor">
    <cofactor evidence="1 3">
        <name>a divalent metal cation</name>
        <dbReference type="ChEBI" id="CHEBI:60240"/>
    </cofactor>
</comment>
<sequence length="210" mass="22535">MGRNATVSRVRLILASQSPARLATLQRAGIEPEVIVSGVDESAPAPVAPVDLAQHLARRKVTAVADRTPIEADDEVLIGCDSVLEVDGQAHGKPADADEAVRRWLTLSGRSAILHSGHHVIRRTEDGLIREVGRPGSTVVHFAELSAAEIEAYVATGEPLHVAGAFTIDGYGGPFISRIEGDHHNVLGLSLPLLRILLDELGVHWTDLWR</sequence>
<organism evidence="4 5">
    <name type="scientific">Candidatus Avipropionibacterium avicola</name>
    <dbReference type="NCBI Taxonomy" id="2840701"/>
    <lineage>
        <taxon>Bacteria</taxon>
        <taxon>Bacillati</taxon>
        <taxon>Actinomycetota</taxon>
        <taxon>Actinomycetes</taxon>
        <taxon>Propionibacteriales</taxon>
        <taxon>Propionibacteriaceae</taxon>
        <taxon>Propionibacteriaceae incertae sedis</taxon>
        <taxon>Candidatus Avipropionibacterium</taxon>
    </lineage>
</organism>
<comment type="caution">
    <text evidence="4">The sequence shown here is derived from an EMBL/GenBank/DDBJ whole genome shotgun (WGS) entry which is preliminary data.</text>
</comment>
<dbReference type="Proteomes" id="UP000886842">
    <property type="component" value="Unassembled WGS sequence"/>
</dbReference>
<evidence type="ECO:0000256" key="1">
    <source>
        <dbReference type="ARBA" id="ARBA00001968"/>
    </source>
</evidence>
<keyword evidence="3" id="KW-0546">Nucleotide metabolism</keyword>
<keyword evidence="2 3" id="KW-0378">Hydrolase</keyword>
<reference evidence="4" key="1">
    <citation type="submission" date="2020-10" db="EMBL/GenBank/DDBJ databases">
        <authorList>
            <person name="Gilroy R."/>
        </authorList>
    </citation>
    <scope>NUCLEOTIDE SEQUENCE</scope>
    <source>
        <strain evidence="4">ChiGjej1B1-24693</strain>
    </source>
</reference>
<evidence type="ECO:0000256" key="2">
    <source>
        <dbReference type="ARBA" id="ARBA00022801"/>
    </source>
</evidence>
<dbReference type="GO" id="GO:0009117">
    <property type="term" value="P:nucleotide metabolic process"/>
    <property type="evidence" value="ECO:0007669"/>
    <property type="project" value="UniProtKB-KW"/>
</dbReference>
<evidence type="ECO:0000313" key="4">
    <source>
        <dbReference type="EMBL" id="HIT74286.1"/>
    </source>
</evidence>
<dbReference type="NCBIfam" id="TIGR00172">
    <property type="entry name" value="maf"/>
    <property type="match status" value="1"/>
</dbReference>
<dbReference type="Pfam" id="PF02545">
    <property type="entry name" value="Maf"/>
    <property type="match status" value="1"/>
</dbReference>
<comment type="subcellular location">
    <subcellularLocation>
        <location evidence="3">Cytoplasm</location>
    </subcellularLocation>
</comment>
<feature type="active site" description="Proton acceptor" evidence="3">
    <location>
        <position position="81"/>
    </location>
</feature>
<dbReference type="HAMAP" id="MF_00528">
    <property type="entry name" value="Maf"/>
    <property type="match status" value="1"/>
</dbReference>
<comment type="similarity">
    <text evidence="3">Belongs to the Maf family.</text>
</comment>
<comment type="catalytic activity">
    <reaction evidence="3">
        <text>a ribonucleoside 5'-triphosphate + H2O = a ribonucleoside 5'-phosphate + diphosphate + H(+)</text>
        <dbReference type="Rhea" id="RHEA:23996"/>
        <dbReference type="ChEBI" id="CHEBI:15377"/>
        <dbReference type="ChEBI" id="CHEBI:15378"/>
        <dbReference type="ChEBI" id="CHEBI:33019"/>
        <dbReference type="ChEBI" id="CHEBI:58043"/>
        <dbReference type="ChEBI" id="CHEBI:61557"/>
        <dbReference type="EC" id="3.6.1.9"/>
    </reaction>
</comment>
<reference evidence="4" key="2">
    <citation type="journal article" date="2021" name="PeerJ">
        <title>Extensive microbial diversity within the chicken gut microbiome revealed by metagenomics and culture.</title>
        <authorList>
            <person name="Gilroy R."/>
            <person name="Ravi A."/>
            <person name="Getino M."/>
            <person name="Pursley I."/>
            <person name="Horton D.L."/>
            <person name="Alikhan N.F."/>
            <person name="Baker D."/>
            <person name="Gharbi K."/>
            <person name="Hall N."/>
            <person name="Watson M."/>
            <person name="Adriaenssens E.M."/>
            <person name="Foster-Nyarko E."/>
            <person name="Jarju S."/>
            <person name="Secka A."/>
            <person name="Antonio M."/>
            <person name="Oren A."/>
            <person name="Chaudhuri R.R."/>
            <person name="La Ragione R."/>
            <person name="Hildebrand F."/>
            <person name="Pallen M.J."/>
        </authorList>
    </citation>
    <scope>NUCLEOTIDE SEQUENCE</scope>
    <source>
        <strain evidence="4">ChiGjej1B1-24693</strain>
    </source>
</reference>
<dbReference type="Gene3D" id="3.90.950.10">
    <property type="match status" value="1"/>
</dbReference>
<comment type="catalytic activity">
    <reaction evidence="3">
        <text>a 2'-deoxyribonucleoside 5'-triphosphate + H2O = a 2'-deoxyribonucleoside 5'-phosphate + diphosphate + H(+)</text>
        <dbReference type="Rhea" id="RHEA:44644"/>
        <dbReference type="ChEBI" id="CHEBI:15377"/>
        <dbReference type="ChEBI" id="CHEBI:15378"/>
        <dbReference type="ChEBI" id="CHEBI:33019"/>
        <dbReference type="ChEBI" id="CHEBI:61560"/>
        <dbReference type="ChEBI" id="CHEBI:65317"/>
        <dbReference type="EC" id="3.6.1.9"/>
    </reaction>
</comment>
<dbReference type="GO" id="GO:0005737">
    <property type="term" value="C:cytoplasm"/>
    <property type="evidence" value="ECO:0007669"/>
    <property type="project" value="UniProtKB-SubCell"/>
</dbReference>
<evidence type="ECO:0000313" key="5">
    <source>
        <dbReference type="Proteomes" id="UP000886842"/>
    </source>
</evidence>
<proteinExistence type="inferred from homology"/>
<dbReference type="SUPFAM" id="SSF52972">
    <property type="entry name" value="ITPase-like"/>
    <property type="match status" value="1"/>
</dbReference>
<evidence type="ECO:0000256" key="3">
    <source>
        <dbReference type="HAMAP-Rule" id="MF_00528"/>
    </source>
</evidence>
<gene>
    <name evidence="4" type="primary">maf</name>
    <name evidence="4" type="ORF">IAA98_01705</name>
</gene>
<comment type="function">
    <text evidence="3">Nucleoside triphosphate pyrophosphatase. May have a dual role in cell division arrest and in preventing the incorporation of modified nucleotides into cellular nucleic acids.</text>
</comment>
<dbReference type="PANTHER" id="PTHR43213:SF5">
    <property type="entry name" value="BIFUNCTIONAL DTTP_UTP PYROPHOSPHATASE_METHYLTRANSFERASE PROTEIN-RELATED"/>
    <property type="match status" value="1"/>
</dbReference>
<dbReference type="EMBL" id="DVLP01000049">
    <property type="protein sequence ID" value="HIT74286.1"/>
    <property type="molecule type" value="Genomic_DNA"/>
</dbReference>
<dbReference type="PIRSF" id="PIRSF006305">
    <property type="entry name" value="Maf"/>
    <property type="match status" value="1"/>
</dbReference>